<organism evidence="3 4">
    <name type="scientific">Halalkalibacter krulwichiae</name>
    <dbReference type="NCBI Taxonomy" id="199441"/>
    <lineage>
        <taxon>Bacteria</taxon>
        <taxon>Bacillati</taxon>
        <taxon>Bacillota</taxon>
        <taxon>Bacilli</taxon>
        <taxon>Bacillales</taxon>
        <taxon>Bacillaceae</taxon>
        <taxon>Halalkalibacter</taxon>
    </lineage>
</organism>
<dbReference type="SMART" id="SM00854">
    <property type="entry name" value="PGA_cap"/>
    <property type="match status" value="1"/>
</dbReference>
<sequence length="389" mass="43587">MKKEIKLYAVGDIAPNRENPDTIFEKVAPFIREADIAFCQLDSVLSRRGTPLPQARLVAHTDPEVATSMKKAGFDVVSFASNHCMDMGREAFFDTLDALHHEDLVTIGVGENINQARRPAIEEREGTKVAFLGYNSILPQAYWAESDRPGCTPMRAHTLYEQVEHDQPGTPCRTHTFAHREDLQGMIHDIKKAKEKADVVVVSVHWGIHFVPAVLADYQREVAHAAIDAGADLILGHHAHILKGVEVYKGKVIFYSLGNFAIELPPHFKKDVSKSKSFKEIQTLNSDWDVNKALWPIDSYKSITVKCTIDNKRIKNVAFQPTYIDPKTDQPKMLNAEDPQFNEVVEYMQEITNTAKLNAGFFVQGDEVLVKGDEVDESIKKVGGTFSND</sequence>
<dbReference type="Proteomes" id="UP000193006">
    <property type="component" value="Chromosome"/>
</dbReference>
<dbReference type="SUPFAM" id="SSF56300">
    <property type="entry name" value="Metallo-dependent phosphatases"/>
    <property type="match status" value="1"/>
</dbReference>
<dbReference type="PANTHER" id="PTHR33393">
    <property type="entry name" value="POLYGLUTAMINE SYNTHESIS ACCESSORY PROTEIN RV0574C-RELATED"/>
    <property type="match status" value="1"/>
</dbReference>
<evidence type="ECO:0000313" key="4">
    <source>
        <dbReference type="Proteomes" id="UP000193006"/>
    </source>
</evidence>
<dbReference type="InterPro" id="IPR052169">
    <property type="entry name" value="CW_Biosynth-Accessory"/>
</dbReference>
<dbReference type="KEGG" id="bkw:BkAM31D_08630"/>
<dbReference type="CDD" id="cd07381">
    <property type="entry name" value="MPP_CapA"/>
    <property type="match status" value="1"/>
</dbReference>
<name>A0A1X9MBA7_9BACI</name>
<dbReference type="STRING" id="199441.BkAM31D_08630"/>
<dbReference type="InterPro" id="IPR019079">
    <property type="entry name" value="Capsule_synth_CapA"/>
</dbReference>
<dbReference type="EMBL" id="CP020814">
    <property type="protein sequence ID" value="ARK29924.1"/>
    <property type="molecule type" value="Genomic_DNA"/>
</dbReference>
<accession>A0A1X9MBA7</accession>
<dbReference type="RefSeq" id="WP_066152206.1">
    <property type="nucleotide sequence ID" value="NZ_CP020814.1"/>
</dbReference>
<proteinExistence type="inferred from homology"/>
<evidence type="ECO:0000256" key="1">
    <source>
        <dbReference type="ARBA" id="ARBA00005662"/>
    </source>
</evidence>
<comment type="similarity">
    <text evidence="1">Belongs to the CapA family.</text>
</comment>
<gene>
    <name evidence="3" type="primary">capA_3</name>
    <name evidence="3" type="ORF">BkAM31D_08630</name>
</gene>
<feature type="domain" description="Capsule synthesis protein CapA" evidence="2">
    <location>
        <begin position="6"/>
        <end position="264"/>
    </location>
</feature>
<protein>
    <submittedName>
        <fullName evidence="3">Capsule biosynthesis protein CapA</fullName>
    </submittedName>
</protein>
<dbReference type="Gene3D" id="3.60.21.10">
    <property type="match status" value="1"/>
</dbReference>
<evidence type="ECO:0000313" key="3">
    <source>
        <dbReference type="EMBL" id="ARK29924.1"/>
    </source>
</evidence>
<dbReference type="Pfam" id="PF09587">
    <property type="entry name" value="PGA_cap"/>
    <property type="match status" value="1"/>
</dbReference>
<reference evidence="3 4" key="1">
    <citation type="submission" date="2017-04" db="EMBL/GenBank/DDBJ databases">
        <title>Bacillus krulwichiae AM31D Genome sequencing and assembly.</title>
        <authorList>
            <person name="Krulwich T.A."/>
            <person name="Anastor L."/>
            <person name="Ehrlich R."/>
            <person name="Ehrlich G.D."/>
            <person name="Janto B."/>
        </authorList>
    </citation>
    <scope>NUCLEOTIDE SEQUENCE [LARGE SCALE GENOMIC DNA]</scope>
    <source>
        <strain evidence="3 4">AM31D</strain>
    </source>
</reference>
<evidence type="ECO:0000259" key="2">
    <source>
        <dbReference type="SMART" id="SM00854"/>
    </source>
</evidence>
<dbReference type="PANTHER" id="PTHR33393:SF13">
    <property type="entry name" value="PGA BIOSYNTHESIS PROTEIN CAPA"/>
    <property type="match status" value="1"/>
</dbReference>
<dbReference type="InterPro" id="IPR029052">
    <property type="entry name" value="Metallo-depent_PP-like"/>
</dbReference>
<keyword evidence="4" id="KW-1185">Reference proteome</keyword>
<dbReference type="AlphaFoldDB" id="A0A1X9MBA7"/>